<dbReference type="PANTHER" id="PTHR31302:SF0">
    <property type="entry name" value="TRANSMEMBRANE PROTEIN WITH METALLOPHOSPHOESTERASE DOMAIN"/>
    <property type="match status" value="1"/>
</dbReference>
<proteinExistence type="predicted"/>
<evidence type="ECO:0000259" key="2">
    <source>
        <dbReference type="Pfam" id="PF00149"/>
    </source>
</evidence>
<comment type="caution">
    <text evidence="3">The sequence shown here is derived from an EMBL/GenBank/DDBJ whole genome shotgun (WGS) entry which is preliminary data.</text>
</comment>
<dbReference type="PANTHER" id="PTHR31302">
    <property type="entry name" value="TRANSMEMBRANE PROTEIN WITH METALLOPHOSPHOESTERASE DOMAIN-RELATED"/>
    <property type="match status" value="1"/>
</dbReference>
<evidence type="ECO:0000256" key="1">
    <source>
        <dbReference type="SAM" id="Phobius"/>
    </source>
</evidence>
<dbReference type="EMBL" id="JAGSPC010000001">
    <property type="protein sequence ID" value="MBV7259660.1"/>
    <property type="molecule type" value="Genomic_DNA"/>
</dbReference>
<dbReference type="AlphaFoldDB" id="A0A9X1JL12"/>
<dbReference type="GO" id="GO:0016787">
    <property type="term" value="F:hydrolase activity"/>
    <property type="evidence" value="ECO:0007669"/>
    <property type="project" value="InterPro"/>
</dbReference>
<evidence type="ECO:0000313" key="4">
    <source>
        <dbReference type="Proteomes" id="UP001138681"/>
    </source>
</evidence>
<name>A0A9X1JL12_9SPHN</name>
<keyword evidence="4" id="KW-1185">Reference proteome</keyword>
<organism evidence="3 4">
    <name type="scientific">Erythrobacter crassostreae</name>
    <dbReference type="NCBI Taxonomy" id="2828328"/>
    <lineage>
        <taxon>Bacteria</taxon>
        <taxon>Pseudomonadati</taxon>
        <taxon>Pseudomonadota</taxon>
        <taxon>Alphaproteobacteria</taxon>
        <taxon>Sphingomonadales</taxon>
        <taxon>Erythrobacteraceae</taxon>
        <taxon>Erythrobacter/Porphyrobacter group</taxon>
        <taxon>Erythrobacter</taxon>
    </lineage>
</organism>
<keyword evidence="1" id="KW-1133">Transmembrane helix</keyword>
<keyword evidence="1" id="KW-0812">Transmembrane</keyword>
<dbReference type="Proteomes" id="UP001138681">
    <property type="component" value="Unassembled WGS sequence"/>
</dbReference>
<keyword evidence="1" id="KW-0472">Membrane</keyword>
<accession>A0A9X1JL12</accession>
<reference evidence="3" key="1">
    <citation type="submission" date="2021-04" db="EMBL/GenBank/DDBJ databases">
        <authorList>
            <person name="Pira H."/>
            <person name="Risdian C."/>
            <person name="Wink J."/>
        </authorList>
    </citation>
    <scope>NUCLEOTIDE SEQUENCE</scope>
    <source>
        <strain evidence="3">WH158</strain>
    </source>
</reference>
<sequence>MGEVMLRKLIYAVLIIAAIFAAKIWYDTMRDPVVQRLSLTSDALPTRSSPVTIALLADIHVAGPDMPPSRLERIVEQVNALEPDLIAIAGDLVSEKRTATHIYTPEEIVSPLGKLEARLGVVIAPGNHDHWYDWPALSEQIAKHPNLTVLANNAAQFGPLAVGGADDAFTGRDDLEATFAAMAPLTGARVVVTHSPDIFPQVPVDVDLTLAGHTHCGQIAYPWGGAPATMSDYGDLYACGVFEQHGKTLVTSGGLGTSLLPIRLFTQPEVWLIEIRPPQQ</sequence>
<evidence type="ECO:0000313" key="3">
    <source>
        <dbReference type="EMBL" id="MBV7259660.1"/>
    </source>
</evidence>
<feature type="domain" description="Calcineurin-like phosphoesterase" evidence="2">
    <location>
        <begin position="52"/>
        <end position="216"/>
    </location>
</feature>
<feature type="transmembrane region" description="Helical" evidence="1">
    <location>
        <begin position="9"/>
        <end position="26"/>
    </location>
</feature>
<protein>
    <submittedName>
        <fullName evidence="3">Metallophosphoesterase</fullName>
    </submittedName>
</protein>
<dbReference type="Pfam" id="PF00149">
    <property type="entry name" value="Metallophos"/>
    <property type="match status" value="1"/>
</dbReference>
<gene>
    <name evidence="3" type="ORF">KCG46_08760</name>
</gene>
<dbReference type="InterPro" id="IPR004843">
    <property type="entry name" value="Calcineurin-like_PHP"/>
</dbReference>
<dbReference type="InterPro" id="IPR051158">
    <property type="entry name" value="Metallophosphoesterase_sf"/>
</dbReference>